<feature type="chain" id="PRO_5002026884" evidence="1">
    <location>
        <begin position="18"/>
        <end position="86"/>
    </location>
</feature>
<keyword evidence="1" id="KW-0732">Signal</keyword>
<name>A0A0A7CNX5_ACHHY</name>
<feature type="signal peptide" evidence="1">
    <location>
        <begin position="1"/>
        <end position="17"/>
    </location>
</feature>
<protein>
    <submittedName>
        <fullName evidence="2">Secreted protein</fullName>
    </submittedName>
</protein>
<proteinExistence type="predicted"/>
<evidence type="ECO:0000313" key="2">
    <source>
        <dbReference type="EMBL" id="AIG56213.1"/>
    </source>
</evidence>
<accession>A0A0A7CNX5</accession>
<reference evidence="2" key="1">
    <citation type="journal article" date="2014" name="Genome Biol. Evol.">
        <title>The secreted proteins of Achlya hypogyna and Thraustotheca clavata identify the ancestral oomycete secretome and reveal gene acquisitions by horizontal gene transfer.</title>
        <authorList>
            <person name="Misner I."/>
            <person name="Blouin N."/>
            <person name="Leonard G."/>
            <person name="Richards T.A."/>
            <person name="Lane C.E."/>
        </authorList>
    </citation>
    <scope>NUCLEOTIDE SEQUENCE</scope>
    <source>
        <strain evidence="2">ATCC 48635</strain>
    </source>
</reference>
<dbReference type="EMBL" id="KM038752">
    <property type="protein sequence ID" value="AIG56213.1"/>
    <property type="molecule type" value="Genomic_DNA"/>
</dbReference>
<evidence type="ECO:0000256" key="1">
    <source>
        <dbReference type="SAM" id="SignalP"/>
    </source>
</evidence>
<sequence>MKLSTIIAIAALSSTNAATENQTGLYNAVRDHSKSRDAWCDDISPDADDNLCSYADNNRCSYADDDLGSYADDDLGSDTEDDYCLA</sequence>
<dbReference type="AlphaFoldDB" id="A0A0A7CNX5"/>
<organism evidence="2">
    <name type="scientific">Achlya hypogyna</name>
    <name type="common">Oomycete</name>
    <name type="synonym">Protoachlya hypogyna</name>
    <dbReference type="NCBI Taxonomy" id="1202772"/>
    <lineage>
        <taxon>Eukaryota</taxon>
        <taxon>Sar</taxon>
        <taxon>Stramenopiles</taxon>
        <taxon>Oomycota</taxon>
        <taxon>Saprolegniomycetes</taxon>
        <taxon>Saprolegniales</taxon>
        <taxon>Achlyaceae</taxon>
        <taxon>Achlya</taxon>
    </lineage>
</organism>